<evidence type="ECO:0000313" key="1">
    <source>
        <dbReference type="EnsemblMetazoa" id="RPRC007359-PA"/>
    </source>
</evidence>
<dbReference type="OMA" id="NNPCISR"/>
<dbReference type="EnsemblMetazoa" id="RPRC007359-RA">
    <property type="protein sequence ID" value="RPRC007359-PA"/>
    <property type="gene ID" value="RPRC007359"/>
</dbReference>
<sequence>MNCRFVLASIRRIQKYHNNPCISRNLTTEKNGETKDNESKLSGFAKAFEKHTNIDALMNTTNKEPSFATLLRNSKFIDLGDPDGRIVSGTIFHVVNDDLYIDFGWKFHCVCTRPNKNASEYVRGAKVKLRIKDLELSTKFLGQDKDLTILEADATLLGLLYSPAKSK</sequence>
<reference evidence="1" key="1">
    <citation type="submission" date="2015-05" db="UniProtKB">
        <authorList>
            <consortium name="EnsemblMetazoa"/>
        </authorList>
    </citation>
    <scope>IDENTIFICATION</scope>
</reference>
<dbReference type="GeneID" id="141454998"/>
<proteinExistence type="predicted"/>
<dbReference type="STRING" id="13249.T1HTI9"/>
<dbReference type="Proteomes" id="UP000015103">
    <property type="component" value="Unassembled WGS sequence"/>
</dbReference>
<dbReference type="AlphaFoldDB" id="T1HTI9"/>
<dbReference type="InterPro" id="IPR019375">
    <property type="entry name" value="Ribosomal_bS1m"/>
</dbReference>
<dbReference type="HOGENOM" id="CLU_109102_1_0_1"/>
<accession>T1HTI9</accession>
<dbReference type="RefSeq" id="XP_073985890.1">
    <property type="nucleotide sequence ID" value="XM_074129789.1"/>
</dbReference>
<dbReference type="FunCoup" id="T1HTI9">
    <property type="interactions" value="126"/>
</dbReference>
<dbReference type="EMBL" id="ACPB03017753">
    <property type="status" value="NOT_ANNOTATED_CDS"/>
    <property type="molecule type" value="Genomic_DNA"/>
</dbReference>
<dbReference type="GO" id="GO:0005763">
    <property type="term" value="C:mitochondrial small ribosomal subunit"/>
    <property type="evidence" value="ECO:0007669"/>
    <property type="project" value="TreeGrafter"/>
</dbReference>
<name>T1HTI9_RHOPR</name>
<dbReference type="eggNOG" id="KOG4078">
    <property type="taxonomic scope" value="Eukaryota"/>
</dbReference>
<organism evidence="1 2">
    <name type="scientific">Rhodnius prolixus</name>
    <name type="common">Triatomid bug</name>
    <dbReference type="NCBI Taxonomy" id="13249"/>
    <lineage>
        <taxon>Eukaryota</taxon>
        <taxon>Metazoa</taxon>
        <taxon>Ecdysozoa</taxon>
        <taxon>Arthropoda</taxon>
        <taxon>Hexapoda</taxon>
        <taxon>Insecta</taxon>
        <taxon>Pterygota</taxon>
        <taxon>Neoptera</taxon>
        <taxon>Paraneoptera</taxon>
        <taxon>Hemiptera</taxon>
        <taxon>Heteroptera</taxon>
        <taxon>Panheteroptera</taxon>
        <taxon>Cimicomorpha</taxon>
        <taxon>Reduviidae</taxon>
        <taxon>Triatominae</taxon>
        <taxon>Rhodnius</taxon>
    </lineage>
</organism>
<protein>
    <submittedName>
        <fullName evidence="1">Uncharacterized protein</fullName>
    </submittedName>
</protein>
<dbReference type="VEuPathDB" id="VectorBase:RPRC007359"/>
<dbReference type="InParanoid" id="T1HTI9"/>
<dbReference type="PANTHER" id="PTHR13447:SF2">
    <property type="entry name" value="SMALL RIBOSOMAL SUBUNIT PROTEIN BS1M"/>
    <property type="match status" value="1"/>
</dbReference>
<keyword evidence="2" id="KW-1185">Reference proteome</keyword>
<dbReference type="Pfam" id="PF10246">
    <property type="entry name" value="MRP-S35"/>
    <property type="match status" value="1"/>
</dbReference>
<evidence type="ECO:0000313" key="2">
    <source>
        <dbReference type="Proteomes" id="UP000015103"/>
    </source>
</evidence>
<dbReference type="PANTHER" id="PTHR13447">
    <property type="entry name" value="MITOCHONDRIAL 28S RIBOSOMAL PROTEIN S28"/>
    <property type="match status" value="1"/>
</dbReference>